<protein>
    <recommendedName>
        <fullName evidence="3">FHA domain-containing protein</fullName>
    </recommendedName>
</protein>
<dbReference type="EMBL" id="MHCI01000001">
    <property type="protein sequence ID" value="OGY17439.1"/>
    <property type="molecule type" value="Genomic_DNA"/>
</dbReference>
<gene>
    <name evidence="1" type="ORF">A2785_01185</name>
</gene>
<name>A0A1G1VPV5_9BACT</name>
<comment type="caution">
    <text evidence="1">The sequence shown here is derived from an EMBL/GenBank/DDBJ whole genome shotgun (WGS) entry which is preliminary data.</text>
</comment>
<evidence type="ECO:0000313" key="2">
    <source>
        <dbReference type="Proteomes" id="UP000179069"/>
    </source>
</evidence>
<dbReference type="Proteomes" id="UP000179069">
    <property type="component" value="Unassembled WGS sequence"/>
</dbReference>
<sequence length="346" mass="40021">MKNERNMTEQISRIEAEPHGEDFPRYYCVLELDQENPPPSLLVIGRTEKYDPTWMPDIDLPGHLGLFKSTMAMRQGEINILNKSITVGEEASGKAYHNGKLLERGECVSIQDGDMVNIDDIQLFIRFVSSTGTGKPYYLYTICDRIPLYTQDADKPKTPWNPKGYTPDGTVVVNDLKQEVPLWLLKEAQKDAKTWDLDAMELLVTYLEAERVERVRAVGSSDKDQPSGFSERFQQLMKKIDEKHQEDKMRWLQHHSERKPVYPSTQEEGTFIGIFGFLVSAWSAREFPYYQTPSGVYFFEWVDDEGENKKVIQLDLEDMIEQQSVLFFSAESWLKHESLDLKKGKK</sequence>
<evidence type="ECO:0000313" key="1">
    <source>
        <dbReference type="EMBL" id="OGY17439.1"/>
    </source>
</evidence>
<dbReference type="AlphaFoldDB" id="A0A1G1VPV5"/>
<organism evidence="1 2">
    <name type="scientific">Candidatus Chisholmbacteria bacterium RIFCSPHIGHO2_01_FULL_49_18</name>
    <dbReference type="NCBI Taxonomy" id="1797590"/>
    <lineage>
        <taxon>Bacteria</taxon>
        <taxon>Candidatus Chisholmiibacteriota</taxon>
    </lineage>
</organism>
<reference evidence="1 2" key="1">
    <citation type="journal article" date="2016" name="Nat. Commun.">
        <title>Thousands of microbial genomes shed light on interconnected biogeochemical processes in an aquifer system.</title>
        <authorList>
            <person name="Anantharaman K."/>
            <person name="Brown C.T."/>
            <person name="Hug L.A."/>
            <person name="Sharon I."/>
            <person name="Castelle C.J."/>
            <person name="Probst A.J."/>
            <person name="Thomas B.C."/>
            <person name="Singh A."/>
            <person name="Wilkins M.J."/>
            <person name="Karaoz U."/>
            <person name="Brodie E.L."/>
            <person name="Williams K.H."/>
            <person name="Hubbard S.S."/>
            <person name="Banfield J.F."/>
        </authorList>
    </citation>
    <scope>NUCLEOTIDE SEQUENCE [LARGE SCALE GENOMIC DNA]</scope>
</reference>
<proteinExistence type="predicted"/>
<accession>A0A1G1VPV5</accession>
<evidence type="ECO:0008006" key="3">
    <source>
        <dbReference type="Google" id="ProtNLM"/>
    </source>
</evidence>